<proteinExistence type="predicted"/>
<accession>A0A0E0NNZ9</accession>
<keyword evidence="3" id="KW-1185">Reference proteome</keyword>
<sequence>MRYDSDLAESTDSNCSDPKFDPDQEIVDEDDDDDDLPIYAYDIHDPCIDVDVVFPDWINATPKYIGCKVKTSGPKHTCLSFNKYGEMMASTKWRINGKWDDSYDLLPTYREELLRSVPSSLDELDSKECNGDVCFTRWKGKWQWRCRWMGKAMKRREASFMGKITR</sequence>
<feature type="compositionally biased region" description="Acidic residues" evidence="1">
    <location>
        <begin position="23"/>
        <end position="32"/>
    </location>
</feature>
<reference evidence="3" key="1">
    <citation type="submission" date="2013-06" db="EMBL/GenBank/DDBJ databases">
        <authorList>
            <person name="Zhao Q."/>
        </authorList>
    </citation>
    <scope>NUCLEOTIDE SEQUENCE</scope>
    <source>
        <strain evidence="3">cv. W1943</strain>
    </source>
</reference>
<dbReference type="Gramene" id="ORUFI03G01530.1">
    <property type="protein sequence ID" value="ORUFI03G01530.1"/>
    <property type="gene ID" value="ORUFI03G01530"/>
</dbReference>
<dbReference type="HOGENOM" id="CLU_1605382_0_0_1"/>
<feature type="region of interest" description="Disordered" evidence="1">
    <location>
        <begin position="1"/>
        <end position="32"/>
    </location>
</feature>
<name>A0A0E0NNZ9_ORYRU</name>
<dbReference type="EnsemblPlants" id="ORUFI03G01530.1">
    <property type="protein sequence ID" value="ORUFI03G01530.1"/>
    <property type="gene ID" value="ORUFI03G01530"/>
</dbReference>
<organism evidence="2 3">
    <name type="scientific">Oryza rufipogon</name>
    <name type="common">Brownbeard rice</name>
    <name type="synonym">Asian wild rice</name>
    <dbReference type="NCBI Taxonomy" id="4529"/>
    <lineage>
        <taxon>Eukaryota</taxon>
        <taxon>Viridiplantae</taxon>
        <taxon>Streptophyta</taxon>
        <taxon>Embryophyta</taxon>
        <taxon>Tracheophyta</taxon>
        <taxon>Spermatophyta</taxon>
        <taxon>Magnoliopsida</taxon>
        <taxon>Liliopsida</taxon>
        <taxon>Poales</taxon>
        <taxon>Poaceae</taxon>
        <taxon>BOP clade</taxon>
        <taxon>Oryzoideae</taxon>
        <taxon>Oryzeae</taxon>
        <taxon>Oryzinae</taxon>
        <taxon>Oryza</taxon>
    </lineage>
</organism>
<reference evidence="2" key="2">
    <citation type="submission" date="2015-06" db="UniProtKB">
        <authorList>
            <consortium name="EnsemblPlants"/>
        </authorList>
    </citation>
    <scope>IDENTIFICATION</scope>
</reference>
<evidence type="ECO:0000313" key="2">
    <source>
        <dbReference type="EnsemblPlants" id="ORUFI03G01530.1"/>
    </source>
</evidence>
<dbReference type="Proteomes" id="UP000008022">
    <property type="component" value="Unassembled WGS sequence"/>
</dbReference>
<evidence type="ECO:0000256" key="1">
    <source>
        <dbReference type="SAM" id="MobiDB-lite"/>
    </source>
</evidence>
<dbReference type="AlphaFoldDB" id="A0A0E0NNZ9"/>
<protein>
    <submittedName>
        <fullName evidence="2">Uncharacterized protein</fullName>
    </submittedName>
</protein>
<evidence type="ECO:0000313" key="3">
    <source>
        <dbReference type="Proteomes" id="UP000008022"/>
    </source>
</evidence>